<dbReference type="InterPro" id="IPR036188">
    <property type="entry name" value="FAD/NAD-bd_sf"/>
</dbReference>
<dbReference type="Gene3D" id="3.30.390.30">
    <property type="match status" value="1"/>
</dbReference>
<evidence type="ECO:0000259" key="15">
    <source>
        <dbReference type="Pfam" id="PF18267"/>
    </source>
</evidence>
<keyword evidence="8" id="KW-0479">Metal-binding</keyword>
<feature type="domain" description="FAD/NAD(P)-binding" evidence="14">
    <location>
        <begin position="1"/>
        <end position="337"/>
    </location>
</feature>
<comment type="similarity">
    <text evidence="5">Belongs to the nitrite and sulfite reductase 4Fe-4S domain family.</text>
</comment>
<keyword evidence="6" id="KW-0349">Heme</keyword>
<evidence type="ECO:0000259" key="14">
    <source>
        <dbReference type="Pfam" id="PF07992"/>
    </source>
</evidence>
<name>A0ABQ3MSF9_9PSEU</name>
<accession>A0ABQ3MSF9</accession>
<dbReference type="InterPro" id="IPR052034">
    <property type="entry name" value="NasD-like"/>
</dbReference>
<keyword evidence="12" id="KW-0411">Iron-sulfur</keyword>
<comment type="cofactor">
    <cofactor evidence="1">
        <name>siroheme</name>
        <dbReference type="ChEBI" id="CHEBI:60052"/>
    </cofactor>
</comment>
<evidence type="ECO:0000259" key="13">
    <source>
        <dbReference type="Pfam" id="PF04324"/>
    </source>
</evidence>
<dbReference type="PANTHER" id="PTHR43809:SF1">
    <property type="entry name" value="NITRITE REDUCTASE (NADH) LARGE SUBUNIT"/>
    <property type="match status" value="1"/>
</dbReference>
<reference evidence="17" key="1">
    <citation type="journal article" date="2019" name="Int. J. Syst. Evol. Microbiol.">
        <title>The Global Catalogue of Microorganisms (GCM) 10K type strain sequencing project: providing services to taxonomists for standard genome sequencing and annotation.</title>
        <authorList>
            <consortium name="The Broad Institute Genomics Platform"/>
            <consortium name="The Broad Institute Genome Sequencing Center for Infectious Disease"/>
            <person name="Wu L."/>
            <person name="Ma J."/>
        </authorList>
    </citation>
    <scope>NUCLEOTIDE SEQUENCE [LARGE SCALE GENOMIC DNA]</scope>
    <source>
        <strain evidence="17">CGMCC 4.7367</strain>
    </source>
</reference>
<dbReference type="Pfam" id="PF18267">
    <property type="entry name" value="Rubredoxin_C"/>
    <property type="match status" value="1"/>
</dbReference>
<proteinExistence type="inferred from homology"/>
<dbReference type="SUPFAM" id="SSF51905">
    <property type="entry name" value="FAD/NAD(P)-binding domain"/>
    <property type="match status" value="2"/>
</dbReference>
<dbReference type="Gene3D" id="3.50.50.60">
    <property type="entry name" value="FAD/NAD(P)-binding domain"/>
    <property type="match status" value="3"/>
</dbReference>
<feature type="domain" description="BFD-like [2Fe-2S]-binding" evidence="13">
    <location>
        <begin position="461"/>
        <end position="509"/>
    </location>
</feature>
<evidence type="ECO:0000256" key="3">
    <source>
        <dbReference type="ARBA" id="ARBA00001974"/>
    </source>
</evidence>
<feature type="domain" description="NADH-rubredoxin oxidoreductase C-terminal" evidence="15">
    <location>
        <begin position="360"/>
        <end position="426"/>
    </location>
</feature>
<comment type="cofactor">
    <cofactor evidence="3">
        <name>FAD</name>
        <dbReference type="ChEBI" id="CHEBI:57692"/>
    </cofactor>
</comment>
<comment type="pathway">
    <text evidence="4">Nitrogen metabolism; nitrate reduction (assimilation).</text>
</comment>
<evidence type="ECO:0000256" key="2">
    <source>
        <dbReference type="ARBA" id="ARBA00001966"/>
    </source>
</evidence>
<dbReference type="Pfam" id="PF04324">
    <property type="entry name" value="Fer2_BFD"/>
    <property type="match status" value="1"/>
</dbReference>
<dbReference type="Proteomes" id="UP000605568">
    <property type="component" value="Unassembled WGS sequence"/>
</dbReference>
<evidence type="ECO:0000256" key="8">
    <source>
        <dbReference type="ARBA" id="ARBA00022723"/>
    </source>
</evidence>
<evidence type="ECO:0000256" key="11">
    <source>
        <dbReference type="ARBA" id="ARBA00023004"/>
    </source>
</evidence>
<evidence type="ECO:0000256" key="7">
    <source>
        <dbReference type="ARBA" id="ARBA00022630"/>
    </source>
</evidence>
<evidence type="ECO:0000313" key="16">
    <source>
        <dbReference type="EMBL" id="GHH57065.1"/>
    </source>
</evidence>
<evidence type="ECO:0000256" key="9">
    <source>
        <dbReference type="ARBA" id="ARBA00022827"/>
    </source>
</evidence>
<dbReference type="Gene3D" id="1.10.10.1100">
    <property type="entry name" value="BFD-like [2Fe-2S]-binding domain"/>
    <property type="match status" value="1"/>
</dbReference>
<protein>
    <submittedName>
        <fullName evidence="16">FAD/NAD(P)-binding oxidoreductase</fullName>
    </submittedName>
</protein>
<keyword evidence="9" id="KW-0274">FAD</keyword>
<evidence type="ECO:0000256" key="5">
    <source>
        <dbReference type="ARBA" id="ARBA00010429"/>
    </source>
</evidence>
<dbReference type="InterPro" id="IPR041575">
    <property type="entry name" value="Rubredoxin_C"/>
</dbReference>
<keyword evidence="10" id="KW-0560">Oxidoreductase</keyword>
<evidence type="ECO:0000256" key="6">
    <source>
        <dbReference type="ARBA" id="ARBA00022617"/>
    </source>
</evidence>
<dbReference type="Pfam" id="PF07992">
    <property type="entry name" value="Pyr_redox_2"/>
    <property type="match status" value="1"/>
</dbReference>
<comment type="cofactor">
    <cofactor evidence="2">
        <name>[4Fe-4S] cluster</name>
        <dbReference type="ChEBI" id="CHEBI:49883"/>
    </cofactor>
</comment>
<evidence type="ECO:0000256" key="1">
    <source>
        <dbReference type="ARBA" id="ARBA00001929"/>
    </source>
</evidence>
<dbReference type="InterPro" id="IPR023753">
    <property type="entry name" value="FAD/NAD-binding_dom"/>
</dbReference>
<evidence type="ECO:0000256" key="4">
    <source>
        <dbReference type="ARBA" id="ARBA00005096"/>
    </source>
</evidence>
<keyword evidence="17" id="KW-1185">Reference proteome</keyword>
<dbReference type="EMBL" id="BNAR01000017">
    <property type="protein sequence ID" value="GHH57065.1"/>
    <property type="molecule type" value="Genomic_DNA"/>
</dbReference>
<sequence length="519" mass="52975">MIVGYGMAGARLADELRRRDPDVSVTVVGAEPHAAYNRVLLSTVVAGAMTPESTRLHDDGWAAEHDVDLRVGWEVVEIDRASRSVTVARKPAPGTPATPSAAATVAAATPAVAAAAPAATPATADQAPAASAPGPATESIPYDALVLATGSTPWVPPAEGLTEDGELAPGVVAFRTLDDCAQIETRAQKGMPVAVLGGGLLGIEAARGLAGRGCLVTVVHPVGHLMERQLDPGAGGVLARTLGRLGIEFRLNALAAKYLPGDGLILDDGSHVPAELVVVSAGVRAETSLAVAAGLTVDRGIVVDDALRTSDPRIHAIGDCAQHPGTVSGLVQPAWDQAAVLADRLTGANPAARYRGTSVVTRLKARDVDLAALGDVHTDVDCPDSEVLCFQEPSRGRYAKLVLRDDRVTGAIVLGAPDAAATITQLYDRGIPAPTDRLALLLGRALPAEAASPADLPSSAVICRCNTVSKGQIVSAWRAGAESLPQLAEATRATTGCGGCKDAVCGLLDWLGASQPATA</sequence>
<evidence type="ECO:0000256" key="12">
    <source>
        <dbReference type="ARBA" id="ARBA00023014"/>
    </source>
</evidence>
<evidence type="ECO:0000313" key="17">
    <source>
        <dbReference type="Proteomes" id="UP000605568"/>
    </source>
</evidence>
<dbReference type="InterPro" id="IPR007419">
    <property type="entry name" value="BFD-like_2Fe2S-bd_dom"/>
</dbReference>
<keyword evidence="7" id="KW-0285">Flavoprotein</keyword>
<gene>
    <name evidence="16" type="primary">nasC</name>
    <name evidence="16" type="ORF">GCM10017774_76060</name>
</gene>
<dbReference type="PRINTS" id="PR00368">
    <property type="entry name" value="FADPNR"/>
</dbReference>
<dbReference type="PANTHER" id="PTHR43809">
    <property type="entry name" value="NITRITE REDUCTASE (NADH) LARGE SUBUNIT"/>
    <property type="match status" value="1"/>
</dbReference>
<dbReference type="InterPro" id="IPR016156">
    <property type="entry name" value="FAD/NAD-linked_Rdtase_dimer_sf"/>
</dbReference>
<comment type="caution">
    <text evidence="16">The sequence shown here is derived from an EMBL/GenBank/DDBJ whole genome shotgun (WGS) entry which is preliminary data.</text>
</comment>
<evidence type="ECO:0000256" key="10">
    <source>
        <dbReference type="ARBA" id="ARBA00023002"/>
    </source>
</evidence>
<dbReference type="InterPro" id="IPR041854">
    <property type="entry name" value="BFD-like_2Fe2S-bd_dom_sf"/>
</dbReference>
<organism evidence="16 17">
    <name type="scientific">Lentzea cavernae</name>
    <dbReference type="NCBI Taxonomy" id="2020703"/>
    <lineage>
        <taxon>Bacteria</taxon>
        <taxon>Bacillati</taxon>
        <taxon>Actinomycetota</taxon>
        <taxon>Actinomycetes</taxon>
        <taxon>Pseudonocardiales</taxon>
        <taxon>Pseudonocardiaceae</taxon>
        <taxon>Lentzea</taxon>
    </lineage>
</organism>
<keyword evidence="11" id="KW-0408">Iron</keyword>